<dbReference type="Pfam" id="PF00348">
    <property type="entry name" value="polyprenyl_synt"/>
    <property type="match status" value="1"/>
</dbReference>
<comment type="caution">
    <text evidence="4">The sequence shown here is derived from an EMBL/GenBank/DDBJ whole genome shotgun (WGS) entry which is preliminary data.</text>
</comment>
<proteinExistence type="inferred from homology"/>
<evidence type="ECO:0000313" key="5">
    <source>
        <dbReference type="Proteomes" id="UP000662466"/>
    </source>
</evidence>
<evidence type="ECO:0000256" key="1">
    <source>
        <dbReference type="ARBA" id="ARBA00006475"/>
    </source>
</evidence>
<organism evidence="4 5">
    <name type="scientific">Aspergillus hiratsukae</name>
    <dbReference type="NCBI Taxonomy" id="1194566"/>
    <lineage>
        <taxon>Eukaryota</taxon>
        <taxon>Fungi</taxon>
        <taxon>Dikarya</taxon>
        <taxon>Ascomycota</taxon>
        <taxon>Pezizomycotina</taxon>
        <taxon>Eurotiomycetes</taxon>
        <taxon>Eurotiomycetidae</taxon>
        <taxon>Eurotiales</taxon>
        <taxon>Aspergillaceae</taxon>
        <taxon>Aspergillus</taxon>
        <taxon>Aspergillus subgen. Fumigati</taxon>
    </lineage>
</organism>
<protein>
    <recommendedName>
        <fullName evidence="3">Thioredoxin-like fold domain-containing protein</fullName>
    </recommendedName>
</protein>
<dbReference type="GO" id="GO:0046165">
    <property type="term" value="P:alcohol biosynthetic process"/>
    <property type="evidence" value="ECO:0007669"/>
    <property type="project" value="UniProtKB-ARBA"/>
</dbReference>
<name>A0A8H6QAE3_9EURO</name>
<evidence type="ECO:0000259" key="3">
    <source>
        <dbReference type="Pfam" id="PF17172"/>
    </source>
</evidence>
<dbReference type="EMBL" id="JACBAF010002037">
    <property type="protein sequence ID" value="KAF7169436.1"/>
    <property type="molecule type" value="Genomic_DNA"/>
</dbReference>
<accession>A0A8H6QAE3</accession>
<evidence type="ECO:0000313" key="4">
    <source>
        <dbReference type="EMBL" id="KAF7169436.1"/>
    </source>
</evidence>
<dbReference type="AlphaFoldDB" id="A0A8H6QAE3"/>
<dbReference type="InterPro" id="IPR012336">
    <property type="entry name" value="Thioredoxin-like_fold"/>
</dbReference>
<dbReference type="InterPro" id="IPR036249">
    <property type="entry name" value="Thioredoxin-like_sf"/>
</dbReference>
<dbReference type="SFLD" id="SFLDG01180">
    <property type="entry name" value="SUF1"/>
    <property type="match status" value="1"/>
</dbReference>
<dbReference type="GO" id="GO:0008299">
    <property type="term" value="P:isoprenoid biosynthetic process"/>
    <property type="evidence" value="ECO:0007669"/>
    <property type="project" value="InterPro"/>
</dbReference>
<keyword evidence="2" id="KW-0808">Transferase</keyword>
<dbReference type="Pfam" id="PF17172">
    <property type="entry name" value="GST_N_4"/>
    <property type="match status" value="1"/>
</dbReference>
<feature type="domain" description="Thioredoxin-like fold" evidence="3">
    <location>
        <begin position="364"/>
        <end position="455"/>
    </location>
</feature>
<dbReference type="InterPro" id="IPR050931">
    <property type="entry name" value="Mito_Protein_Transport_Metaxin"/>
</dbReference>
<sequence>MGSHFLWDIPVLYHLTGWLLELCMVAYAVTVTIYLVTARWSSTEHYHHPGKKDPATITSHECPYSYIRQIYGHHHWAPFVEKLSPGLRKDDPAKYEIVNEIMDAIHLCLMLVDDISDGSKLRKGHTAAHRIYGPSETANRAYYRVTQILRRTTVEFPRLAPWLMQDLEEILEGQDLSLVWRRDGLSGFPVDDRERKDAYRRMASLKTGALFRLLGHLVLENRSMDETLTQIAWYAQVQNDCKNVYSAEYADLKGALAEDLRNRELNYPIVLALNVPGSNDVERALEFPTSRNIRRAMRVIQCSKIRTLCAAELQKSSIGIEEWLKLWGRKEKMDLKHAYHGCQITPLITLFRGFPEAGRYTWSPFVTKLEARLRFANIPYHAQPGAIPTAPRGKVPYITIQDGDQPPQTLPDSTLITKALIDGGYMADLNQVLSPTEQLHDLALKALLEDKLYFYQVGSPTYPSIMSGSIEINLVKIVKTYERWILNYYTMRSKILAALPWPVQVFVGNIIYRKVTRNLQGQGTMALTDEEISVSRQEIWQGLNSLVVAAQAKHAGRDGPFWVWGREMPTEVDAVLFGFIAAGLVCDAAPATKEIIKGYPALVTYARRIHDEYFQEYELWE</sequence>
<dbReference type="SUPFAM" id="SSF48576">
    <property type="entry name" value="Terpenoid synthases"/>
    <property type="match status" value="1"/>
</dbReference>
<dbReference type="SFLD" id="SFLDG01200">
    <property type="entry name" value="SUF1.1"/>
    <property type="match status" value="1"/>
</dbReference>
<dbReference type="InterPro" id="IPR000092">
    <property type="entry name" value="Polyprenyl_synt"/>
</dbReference>
<dbReference type="InterPro" id="IPR026928">
    <property type="entry name" value="FAX/IsoI-like"/>
</dbReference>
<gene>
    <name evidence="4" type="ORF">CNMCM6106_004341</name>
</gene>
<dbReference type="SUPFAM" id="SSF52833">
    <property type="entry name" value="Thioredoxin-like"/>
    <property type="match status" value="1"/>
</dbReference>
<dbReference type="GO" id="GO:0005737">
    <property type="term" value="C:cytoplasm"/>
    <property type="evidence" value="ECO:0007669"/>
    <property type="project" value="TreeGrafter"/>
</dbReference>
<dbReference type="Gene3D" id="1.10.600.10">
    <property type="entry name" value="Farnesyl Diphosphate Synthase"/>
    <property type="match status" value="1"/>
</dbReference>
<dbReference type="PANTHER" id="PTHR12289:SF41">
    <property type="entry name" value="FAILED AXON CONNECTIONS-RELATED"/>
    <property type="match status" value="1"/>
</dbReference>
<dbReference type="GO" id="GO:0004659">
    <property type="term" value="F:prenyltransferase activity"/>
    <property type="evidence" value="ECO:0007669"/>
    <property type="project" value="InterPro"/>
</dbReference>
<dbReference type="InterPro" id="IPR040079">
    <property type="entry name" value="Glutathione_S-Trfase"/>
</dbReference>
<dbReference type="GO" id="GO:0043386">
    <property type="term" value="P:mycotoxin biosynthetic process"/>
    <property type="evidence" value="ECO:0007669"/>
    <property type="project" value="UniProtKB-ARBA"/>
</dbReference>
<dbReference type="CDD" id="cd00867">
    <property type="entry name" value="Trans_IPPS"/>
    <property type="match status" value="1"/>
</dbReference>
<dbReference type="SFLD" id="SFLDS00019">
    <property type="entry name" value="Glutathione_Transferase_(cytos"/>
    <property type="match status" value="1"/>
</dbReference>
<reference evidence="4" key="1">
    <citation type="submission" date="2020-06" db="EMBL/GenBank/DDBJ databases">
        <title>Draft genome sequences of strains closely related to Aspergillus parafelis and Aspergillus hiratsukae.</title>
        <authorList>
            <person name="Dos Santos R.A.C."/>
            <person name="Rivero-Menendez O."/>
            <person name="Steenwyk J.L."/>
            <person name="Mead M.E."/>
            <person name="Goldman G.H."/>
            <person name="Alastruey-Izquierdo A."/>
            <person name="Rokas A."/>
        </authorList>
    </citation>
    <scope>NUCLEOTIDE SEQUENCE</scope>
    <source>
        <strain evidence="4">CNM-CM6106</strain>
    </source>
</reference>
<dbReference type="PANTHER" id="PTHR12289">
    <property type="entry name" value="METAXIN RELATED"/>
    <property type="match status" value="1"/>
</dbReference>
<dbReference type="InterPro" id="IPR008949">
    <property type="entry name" value="Isoprenoid_synthase_dom_sf"/>
</dbReference>
<evidence type="ECO:0000256" key="2">
    <source>
        <dbReference type="ARBA" id="ARBA00022679"/>
    </source>
</evidence>
<dbReference type="Proteomes" id="UP000662466">
    <property type="component" value="Unassembled WGS sequence"/>
</dbReference>
<comment type="similarity">
    <text evidence="1">Belongs to the FAX family.</text>
</comment>